<dbReference type="EMBL" id="LR130778">
    <property type="protein sequence ID" value="VDN46410.1"/>
    <property type="molecule type" value="Genomic_DNA"/>
</dbReference>
<dbReference type="PANTHER" id="PTHR43155">
    <property type="entry name" value="CYCLIC DI-GMP PHOSPHODIESTERASE PA4108-RELATED"/>
    <property type="match status" value="1"/>
</dbReference>
<keyword evidence="3" id="KW-1185">Reference proteome</keyword>
<dbReference type="PANTHER" id="PTHR43155:SF2">
    <property type="entry name" value="CYCLIC DI-GMP PHOSPHODIESTERASE PA4108"/>
    <property type="match status" value="1"/>
</dbReference>
<organism evidence="2 3">
    <name type="scientific">Petrocella atlantisensis</name>
    <dbReference type="NCBI Taxonomy" id="2173034"/>
    <lineage>
        <taxon>Bacteria</taxon>
        <taxon>Bacillati</taxon>
        <taxon>Bacillota</taxon>
        <taxon>Clostridia</taxon>
        <taxon>Lachnospirales</taxon>
        <taxon>Vallitaleaceae</taxon>
        <taxon>Petrocella</taxon>
    </lineage>
</organism>
<accession>A0A3P7NYM1</accession>
<dbReference type="PROSITE" id="PS51832">
    <property type="entry name" value="HD_GYP"/>
    <property type="match status" value="1"/>
</dbReference>
<dbReference type="NCBIfam" id="TIGR00277">
    <property type="entry name" value="HDIG"/>
    <property type="match status" value="1"/>
</dbReference>
<evidence type="ECO:0000313" key="2">
    <source>
        <dbReference type="EMBL" id="VDN46410.1"/>
    </source>
</evidence>
<dbReference type="CDD" id="cd00077">
    <property type="entry name" value="HDc"/>
    <property type="match status" value="1"/>
</dbReference>
<dbReference type="InterPro" id="IPR037522">
    <property type="entry name" value="HD_GYP_dom"/>
</dbReference>
<dbReference type="Proteomes" id="UP000279029">
    <property type="component" value="Chromosome"/>
</dbReference>
<dbReference type="Pfam" id="PF13487">
    <property type="entry name" value="HD_5"/>
    <property type="match status" value="1"/>
</dbReference>
<name>A0A3P7NYM1_9FIRM</name>
<protein>
    <recommendedName>
        <fullName evidence="1">HD-GYP domain-containing protein</fullName>
    </recommendedName>
</protein>
<dbReference type="InterPro" id="IPR003607">
    <property type="entry name" value="HD/PDEase_dom"/>
</dbReference>
<dbReference type="SMART" id="SM00471">
    <property type="entry name" value="HDc"/>
    <property type="match status" value="1"/>
</dbReference>
<dbReference type="KEGG" id="cbar:PATL70BA_0552"/>
<gene>
    <name evidence="2" type="ORF">PATL70BA_0552</name>
</gene>
<proteinExistence type="predicted"/>
<evidence type="ECO:0000313" key="3">
    <source>
        <dbReference type="Proteomes" id="UP000279029"/>
    </source>
</evidence>
<sequence>MNPIRINQENIKVNMRLAKDVFNAEGILLVPKDTLISANHIVKINLYHIHDIYVYPQEEQVPPISQMRQALASTPAFIEFSFKYDRKVEDIQKQLAQIVDTGAINSEGLTQLVDDILDTTVSQSQLFSYMCRLNSADDVTYNHSMNVSLFASILGKWLGMSEISIKELALAGLLHDIGKIMVNQSILNKNGPLTDEEFAHIKQHTTLGYQMIMGSDLPYGIKQAVLMHHEKMNGQGYPLGLKWENIHAYPKIISIVDIYDAMTSDRPYHKRFHPLDVIRMFEEECYGFLDTQYLYIFLEHIAQNFIGEHVLLSNGQRGEIIFINKQSPSRPLIKKDDGVIIDLLKDGSVFIVDFI</sequence>
<dbReference type="InterPro" id="IPR006675">
    <property type="entry name" value="HDIG_dom"/>
</dbReference>
<reference evidence="2 3" key="1">
    <citation type="submission" date="2018-09" db="EMBL/GenBank/DDBJ databases">
        <authorList>
            <person name="Postec A."/>
        </authorList>
    </citation>
    <scope>NUCLEOTIDE SEQUENCE [LARGE SCALE GENOMIC DNA]</scope>
    <source>
        <strain evidence="2">70B-A</strain>
    </source>
</reference>
<evidence type="ECO:0000259" key="1">
    <source>
        <dbReference type="PROSITE" id="PS51832"/>
    </source>
</evidence>
<dbReference type="SUPFAM" id="SSF109604">
    <property type="entry name" value="HD-domain/PDEase-like"/>
    <property type="match status" value="1"/>
</dbReference>
<dbReference type="Gene3D" id="1.10.3210.10">
    <property type="entry name" value="Hypothetical protein af1432"/>
    <property type="match status" value="1"/>
</dbReference>
<dbReference type="AlphaFoldDB" id="A0A3P7NYM1"/>
<feature type="domain" description="HD-GYP" evidence="1">
    <location>
        <begin position="118"/>
        <end position="313"/>
    </location>
</feature>